<proteinExistence type="predicted"/>
<gene>
    <name evidence="1" type="primary">bORF10</name>
</gene>
<reference evidence="1 2" key="2">
    <citation type="journal article" date="2015" name="J. Gen. Virol.">
        <title>The English isolate and a newly identified Berlin isolate of Rat Cytomegalovirus (RCMV) share similarities with but separate as an anciently diverged clade from Mouse CMV and the Maastricht isolate of RCMV.</title>
        <authorList>
            <person name="Geyer H."/>
            <person name="Ettinger J."/>
            <person name="Moller L."/>
            <person name="Schmolz E."/>
            <person name="Nitsche A."/>
            <person name="Brune W."/>
            <person name="Heaggans S."/>
            <person name="Sandford G.R."/>
            <person name="Hayward G.S."/>
            <person name="Voigt S."/>
        </authorList>
    </citation>
    <scope>NUCLEOTIDE SEQUENCE [LARGE SCALE GENOMIC DNA]</scope>
    <source>
        <strain evidence="1">Berlin</strain>
    </source>
</reference>
<name>A0A0E3SWT1_RCMVE</name>
<evidence type="ECO:0000313" key="2">
    <source>
        <dbReference type="Proteomes" id="UP000097765"/>
    </source>
</evidence>
<organism evidence="1 2">
    <name type="scientific">Rat cytomegalovirus (isolate England)</name>
    <name type="common">RCMV-E</name>
    <name type="synonym">Murid herpesvirus 8</name>
    <dbReference type="NCBI Taxonomy" id="1261657"/>
    <lineage>
        <taxon>Viruses</taxon>
        <taxon>Duplodnaviria</taxon>
        <taxon>Heunggongvirae</taxon>
        <taxon>Peploviricota</taxon>
        <taxon>Herviviricetes</taxon>
        <taxon>Herpesvirales</taxon>
        <taxon>Orthoherpesviridae</taxon>
        <taxon>Betaherpesvirinae</taxon>
        <taxon>Muromegalovirus</taxon>
        <taxon>Muromegalovirus muridbeta8</taxon>
    </lineage>
</organism>
<dbReference type="Proteomes" id="UP000097765">
    <property type="component" value="Segment"/>
</dbReference>
<reference evidence="1 2" key="1">
    <citation type="journal article" date="2012" name="J. Virol.">
        <title>Complete genome sequence of the english isolate of rat cytomegalovirus (Murid herpesvirus 8).</title>
        <authorList>
            <person name="Ettinger J."/>
            <person name="Geyer H."/>
            <person name="Nitsche A."/>
            <person name="Zimmermann A."/>
            <person name="Brune W."/>
            <person name="Sandford G.R."/>
            <person name="Hayward G.S."/>
            <person name="Voigt S."/>
        </authorList>
    </citation>
    <scope>NUCLEOTIDE SEQUENCE [LARGE SCALE GENOMIC DNA]</scope>
    <source>
        <strain evidence="1">Berlin</strain>
    </source>
</reference>
<evidence type="ECO:0000313" key="1">
    <source>
        <dbReference type="EMBL" id="AKB93346.1"/>
    </source>
</evidence>
<sequence>MSSMMLVALLLACMLSGTGAMIRARSKNCVNGTVGICTMEVYIFDSTVKHVTCNKIGKDYTRIAVLAHIAIPDDGERVIKVNKKSRHAGLIKVKTLKGNIVRITFLVALSRSSVGRFMFNVEGWSVSTYHAIVIPVSIGEKFTSVGTEGTWVSHGLGNGNIDLDQRDMVEEKNVKRSQCRKLGQRVMCDRCEDVDELDSKVDWSREGRIVYGKYAWSTTGYIDRQMWRQITTLRSCAEMYINDPDSV</sequence>
<protein>
    <submittedName>
        <fullName evidence="1">BORF10</fullName>
    </submittedName>
</protein>
<accession>A0A0E3SWT1</accession>
<organismHost>
    <name type="scientific">Rattus norvegicus</name>
    <name type="common">Rat</name>
    <dbReference type="NCBI Taxonomy" id="10116"/>
</organismHost>
<dbReference type="EMBL" id="KP202868">
    <property type="protein sequence ID" value="AKB93346.1"/>
    <property type="molecule type" value="Genomic_DNA"/>
</dbReference>